<dbReference type="InterPro" id="IPR000089">
    <property type="entry name" value="Biotin_lipoyl"/>
</dbReference>
<evidence type="ECO:0000259" key="9">
    <source>
        <dbReference type="PROSITE" id="PS50968"/>
    </source>
</evidence>
<proteinExistence type="predicted"/>
<evidence type="ECO:0000313" key="10">
    <source>
        <dbReference type="EMBL" id="SHH56963.1"/>
    </source>
</evidence>
<organism evidence="10 11">
    <name type="scientific">Anaerosphaera aminiphila DSM 21120</name>
    <dbReference type="NCBI Taxonomy" id="1120995"/>
    <lineage>
        <taxon>Bacteria</taxon>
        <taxon>Bacillati</taxon>
        <taxon>Bacillota</taxon>
        <taxon>Tissierellia</taxon>
        <taxon>Tissierellales</taxon>
        <taxon>Peptoniphilaceae</taxon>
        <taxon>Anaerosphaera</taxon>
    </lineage>
</organism>
<dbReference type="PROSITE" id="PS50968">
    <property type="entry name" value="BIOTINYL_LIPOYL"/>
    <property type="match status" value="1"/>
</dbReference>
<evidence type="ECO:0000256" key="6">
    <source>
        <dbReference type="ARBA" id="ARBA00023160"/>
    </source>
</evidence>
<gene>
    <name evidence="10" type="ORF">SAMN02745245_01634</name>
</gene>
<dbReference type="Pfam" id="PF00364">
    <property type="entry name" value="Biotin_lipoyl"/>
    <property type="match status" value="1"/>
</dbReference>
<name>A0A1M5U2S3_9FIRM</name>
<dbReference type="InterPro" id="IPR050709">
    <property type="entry name" value="Biotin_Carboxyl_Carrier/Decarb"/>
</dbReference>
<keyword evidence="4 8" id="KW-0276">Fatty acid metabolism</keyword>
<dbReference type="GO" id="GO:0009317">
    <property type="term" value="C:acetyl-CoA carboxylase complex"/>
    <property type="evidence" value="ECO:0007669"/>
    <property type="project" value="InterPro"/>
</dbReference>
<dbReference type="Gene3D" id="2.40.50.100">
    <property type="match status" value="1"/>
</dbReference>
<reference evidence="10 11" key="1">
    <citation type="submission" date="2016-11" db="EMBL/GenBank/DDBJ databases">
        <authorList>
            <person name="Jaros S."/>
            <person name="Januszkiewicz K."/>
            <person name="Wedrychowicz H."/>
        </authorList>
    </citation>
    <scope>NUCLEOTIDE SEQUENCE [LARGE SCALE GENOMIC DNA]</scope>
    <source>
        <strain evidence="10 11">DSM 21120</strain>
    </source>
</reference>
<protein>
    <recommendedName>
        <fullName evidence="2 8">Biotin carboxyl carrier protein of acetyl-CoA carboxylase</fullName>
    </recommendedName>
</protein>
<evidence type="ECO:0000313" key="11">
    <source>
        <dbReference type="Proteomes" id="UP000184032"/>
    </source>
</evidence>
<keyword evidence="3 8" id="KW-0444">Lipid biosynthesis</keyword>
<keyword evidence="7 8" id="KW-0092">Biotin</keyword>
<dbReference type="InterPro" id="IPR011053">
    <property type="entry name" value="Single_hybrid_motif"/>
</dbReference>
<keyword evidence="6 8" id="KW-0275">Fatty acid biosynthesis</keyword>
<feature type="domain" description="Lipoyl-binding" evidence="9">
    <location>
        <begin position="70"/>
        <end position="146"/>
    </location>
</feature>
<dbReference type="InterPro" id="IPR001249">
    <property type="entry name" value="AcCoA_biotinCC"/>
</dbReference>
<dbReference type="InterPro" id="IPR001882">
    <property type="entry name" value="Biotin_BS"/>
</dbReference>
<evidence type="ECO:0000256" key="7">
    <source>
        <dbReference type="ARBA" id="ARBA00023267"/>
    </source>
</evidence>
<keyword evidence="11" id="KW-1185">Reference proteome</keyword>
<dbReference type="CDD" id="cd06850">
    <property type="entry name" value="biotinyl_domain"/>
    <property type="match status" value="1"/>
</dbReference>
<dbReference type="SUPFAM" id="SSF51230">
    <property type="entry name" value="Single hybrid motif"/>
    <property type="match status" value="1"/>
</dbReference>
<dbReference type="PANTHER" id="PTHR45266">
    <property type="entry name" value="OXALOACETATE DECARBOXYLASE ALPHA CHAIN"/>
    <property type="match status" value="1"/>
</dbReference>
<evidence type="ECO:0000256" key="1">
    <source>
        <dbReference type="ARBA" id="ARBA00005194"/>
    </source>
</evidence>
<evidence type="ECO:0000256" key="8">
    <source>
        <dbReference type="RuleBase" id="RU364072"/>
    </source>
</evidence>
<sequence>MDKELKDLINLFSKSNLTTLKYKDEEISLELGKGSTEVKENELNIPDESIPVKSIEEKRDSNSNIESQSYYKLESPLVGIFFSSPSPDSPSFVEVDKEVKKGDVLCIVEAMKMFNEVKSPMDGIVKKINFKDEDLVQFGDIIFEIEEK</sequence>
<evidence type="ECO:0000256" key="5">
    <source>
        <dbReference type="ARBA" id="ARBA00023098"/>
    </source>
</evidence>
<dbReference type="GO" id="GO:0003989">
    <property type="term" value="F:acetyl-CoA carboxylase activity"/>
    <property type="evidence" value="ECO:0007669"/>
    <property type="project" value="InterPro"/>
</dbReference>
<comment type="function">
    <text evidence="8">This protein is a component of the acetyl coenzyme A carboxylase complex; first, biotin carboxylase catalyzes the carboxylation of the carrier protein and then the transcarboxylase transfers the carboxyl group to form malonyl-CoA.</text>
</comment>
<dbReference type="AlphaFoldDB" id="A0A1M5U2S3"/>
<dbReference type="EMBL" id="FQXI01000013">
    <property type="protein sequence ID" value="SHH56963.1"/>
    <property type="molecule type" value="Genomic_DNA"/>
</dbReference>
<dbReference type="PRINTS" id="PR01071">
    <property type="entry name" value="ACOABIOTINCC"/>
</dbReference>
<evidence type="ECO:0000256" key="2">
    <source>
        <dbReference type="ARBA" id="ARBA00017562"/>
    </source>
</evidence>
<dbReference type="PROSITE" id="PS00188">
    <property type="entry name" value="BIOTIN"/>
    <property type="match status" value="1"/>
</dbReference>
<dbReference type="STRING" id="1120995.SAMN02745245_01634"/>
<dbReference type="UniPathway" id="UPA00094"/>
<dbReference type="RefSeq" id="WP_073185259.1">
    <property type="nucleotide sequence ID" value="NZ_FQXI01000013.1"/>
</dbReference>
<dbReference type="OrthoDB" id="9811735at2"/>
<dbReference type="GO" id="GO:0006633">
    <property type="term" value="P:fatty acid biosynthetic process"/>
    <property type="evidence" value="ECO:0007669"/>
    <property type="project" value="UniProtKB-UniPathway"/>
</dbReference>
<accession>A0A1M5U2S3</accession>
<evidence type="ECO:0000256" key="4">
    <source>
        <dbReference type="ARBA" id="ARBA00022832"/>
    </source>
</evidence>
<dbReference type="PANTHER" id="PTHR45266:SF3">
    <property type="entry name" value="OXALOACETATE DECARBOXYLASE ALPHA CHAIN"/>
    <property type="match status" value="1"/>
</dbReference>
<dbReference type="Proteomes" id="UP000184032">
    <property type="component" value="Unassembled WGS sequence"/>
</dbReference>
<evidence type="ECO:0000256" key="3">
    <source>
        <dbReference type="ARBA" id="ARBA00022516"/>
    </source>
</evidence>
<comment type="pathway">
    <text evidence="1 8">Lipid metabolism; fatty acid biosynthesis.</text>
</comment>
<keyword evidence="5 8" id="KW-0443">Lipid metabolism</keyword>